<protein>
    <recommendedName>
        <fullName evidence="6">SIS domain-containing protein</fullName>
    </recommendedName>
</protein>
<dbReference type="Pfam" id="PF22645">
    <property type="entry name" value="GKRP_SIS_N"/>
    <property type="match status" value="1"/>
</dbReference>
<dbReference type="GO" id="GO:0009254">
    <property type="term" value="P:peptidoglycan turnover"/>
    <property type="evidence" value="ECO:0007669"/>
    <property type="project" value="TreeGrafter"/>
</dbReference>
<dbReference type="PROSITE" id="PS51464">
    <property type="entry name" value="SIS"/>
    <property type="match status" value="1"/>
</dbReference>
<dbReference type="GO" id="GO:0016803">
    <property type="term" value="F:ether hydrolase activity"/>
    <property type="evidence" value="ECO:0007669"/>
    <property type="project" value="TreeGrafter"/>
</dbReference>
<dbReference type="InterPro" id="IPR040190">
    <property type="entry name" value="MURQ/GCKR"/>
</dbReference>
<gene>
    <name evidence="7" type="ORF">METZ01_LOCUS152601</name>
</gene>
<reference evidence="7" key="1">
    <citation type="submission" date="2018-05" db="EMBL/GenBank/DDBJ databases">
        <authorList>
            <person name="Lanie J.A."/>
            <person name="Ng W.-L."/>
            <person name="Kazmierczak K.M."/>
            <person name="Andrzejewski T.M."/>
            <person name="Davidsen T.M."/>
            <person name="Wayne K.J."/>
            <person name="Tettelin H."/>
            <person name="Glass J.I."/>
            <person name="Rusch D."/>
            <person name="Podicherti R."/>
            <person name="Tsui H.-C.T."/>
            <person name="Winkler M.E."/>
        </authorList>
    </citation>
    <scope>NUCLEOTIDE SEQUENCE</scope>
</reference>
<proteinExistence type="inferred from homology"/>
<dbReference type="AlphaFoldDB" id="A0A382AFJ4"/>
<dbReference type="GO" id="GO:0016835">
    <property type="term" value="F:carbon-oxygen lyase activity"/>
    <property type="evidence" value="ECO:0007669"/>
    <property type="project" value="InterPro"/>
</dbReference>
<evidence type="ECO:0000256" key="5">
    <source>
        <dbReference type="SAM" id="MobiDB-lite"/>
    </source>
</evidence>
<dbReference type="FunFam" id="3.40.50.10490:FF:000014">
    <property type="entry name" value="N-acetylmuramic acid 6-phosphate etherase"/>
    <property type="match status" value="1"/>
</dbReference>
<sequence>MAERLIRSSLATEQQNPSSMDLDSKSVAEILEIINREDSTVSEAVREVLPQLEEVVNLAVDAIRGGHHVIYVGAGTSGRLGVLDAAECPPTFSAPPDFFQGVIAGGEEALRQSIEGAEDKPEDAERDLKSIGVREGDVVIGIASSGTTTYVLHALQYAKTKGSSTVFLICNPSPLVEIDVDVLIAVDVGQEVITGSTRMKSGTATKMILNMISTATMVRLGKVYGNLMVDLKAVNEKLVDRGNRIISQLTGLDYDSANNLLMDAGKEVKTAIVMHHQKCDYDTARQTLDDNDGFLRFVIETK</sequence>
<comment type="pathway">
    <text evidence="4">Cell wall biogenesis.</text>
</comment>
<dbReference type="CDD" id="cd05007">
    <property type="entry name" value="SIS_Etherase"/>
    <property type="match status" value="1"/>
</dbReference>
<evidence type="ECO:0000313" key="7">
    <source>
        <dbReference type="EMBL" id="SVA99747.1"/>
    </source>
</evidence>
<dbReference type="FunFam" id="1.10.8.1080:FF:000001">
    <property type="entry name" value="N-acetylmuramic acid 6-phosphate etherase"/>
    <property type="match status" value="1"/>
</dbReference>
<dbReference type="GO" id="GO:0046348">
    <property type="term" value="P:amino sugar catabolic process"/>
    <property type="evidence" value="ECO:0007669"/>
    <property type="project" value="InterPro"/>
</dbReference>
<dbReference type="InterPro" id="IPR046348">
    <property type="entry name" value="SIS_dom_sf"/>
</dbReference>
<evidence type="ECO:0000256" key="1">
    <source>
        <dbReference type="ARBA" id="ARBA00011738"/>
    </source>
</evidence>
<dbReference type="NCBIfam" id="NF009222">
    <property type="entry name" value="PRK12570.1"/>
    <property type="match status" value="1"/>
</dbReference>
<dbReference type="NCBIfam" id="NF003915">
    <property type="entry name" value="PRK05441.1"/>
    <property type="match status" value="1"/>
</dbReference>
<feature type="region of interest" description="Disordered" evidence="5">
    <location>
        <begin position="1"/>
        <end position="22"/>
    </location>
</feature>
<dbReference type="Gene3D" id="1.10.8.1080">
    <property type="match status" value="1"/>
</dbReference>
<dbReference type="InterPro" id="IPR005488">
    <property type="entry name" value="Etherase_MurQ"/>
</dbReference>
<dbReference type="NCBIfam" id="TIGR00274">
    <property type="entry name" value="N-acetylmuramic acid 6-phosphate etherase"/>
    <property type="match status" value="1"/>
</dbReference>
<feature type="domain" description="SIS" evidence="6">
    <location>
        <begin position="59"/>
        <end position="222"/>
    </location>
</feature>
<organism evidence="7">
    <name type="scientific">marine metagenome</name>
    <dbReference type="NCBI Taxonomy" id="408172"/>
    <lineage>
        <taxon>unclassified sequences</taxon>
        <taxon>metagenomes</taxon>
        <taxon>ecological metagenomes</taxon>
    </lineage>
</organism>
<dbReference type="EMBL" id="UINC01024990">
    <property type="protein sequence ID" value="SVA99747.1"/>
    <property type="molecule type" value="Genomic_DNA"/>
</dbReference>
<evidence type="ECO:0000256" key="3">
    <source>
        <dbReference type="ARBA" id="ARBA00023277"/>
    </source>
</evidence>
<dbReference type="HAMAP" id="MF_00068">
    <property type="entry name" value="MurQ"/>
    <property type="match status" value="1"/>
</dbReference>
<accession>A0A382AFJ4</accession>
<dbReference type="PANTHER" id="PTHR10088:SF4">
    <property type="entry name" value="GLUCOKINASE REGULATORY PROTEIN"/>
    <property type="match status" value="1"/>
</dbReference>
<evidence type="ECO:0000256" key="4">
    <source>
        <dbReference type="ARBA" id="ARBA00060672"/>
    </source>
</evidence>
<dbReference type="GO" id="GO:0097367">
    <property type="term" value="F:carbohydrate derivative binding"/>
    <property type="evidence" value="ECO:0007669"/>
    <property type="project" value="InterPro"/>
</dbReference>
<name>A0A382AFJ4_9ZZZZ</name>
<dbReference type="SUPFAM" id="SSF53697">
    <property type="entry name" value="SIS domain"/>
    <property type="match status" value="1"/>
</dbReference>
<dbReference type="PANTHER" id="PTHR10088">
    <property type="entry name" value="GLUCOKINASE REGULATORY PROTEIN"/>
    <property type="match status" value="1"/>
</dbReference>
<evidence type="ECO:0000256" key="2">
    <source>
        <dbReference type="ARBA" id="ARBA00023239"/>
    </source>
</evidence>
<evidence type="ECO:0000259" key="6">
    <source>
        <dbReference type="PROSITE" id="PS51464"/>
    </source>
</evidence>
<dbReference type="Gene3D" id="3.40.50.10490">
    <property type="entry name" value="Glucose-6-phosphate isomerase like protein, domain 1"/>
    <property type="match status" value="1"/>
</dbReference>
<keyword evidence="2" id="KW-0456">Lyase</keyword>
<keyword evidence="3" id="KW-0119">Carbohydrate metabolism</keyword>
<comment type="subunit">
    <text evidence="1">Homodimer.</text>
</comment>
<dbReference type="InterPro" id="IPR001347">
    <property type="entry name" value="SIS_dom"/>
</dbReference>
<feature type="compositionally biased region" description="Polar residues" evidence="5">
    <location>
        <begin position="9"/>
        <end position="21"/>
    </location>
</feature>